<dbReference type="InterPro" id="IPR023997">
    <property type="entry name" value="TonB-dep_OMP_SusC/RagA_CS"/>
</dbReference>
<comment type="caution">
    <text evidence="10">The sequence shown here is derived from an EMBL/GenBank/DDBJ whole genome shotgun (WGS) entry which is preliminary data.</text>
</comment>
<evidence type="ECO:0000256" key="5">
    <source>
        <dbReference type="ARBA" id="ARBA00023136"/>
    </source>
</evidence>
<accession>A0A840DZ42</accession>
<keyword evidence="11" id="KW-1185">Reference proteome</keyword>
<feature type="signal peptide" evidence="8">
    <location>
        <begin position="1"/>
        <end position="21"/>
    </location>
</feature>
<dbReference type="Gene3D" id="2.40.170.20">
    <property type="entry name" value="TonB-dependent receptor, beta-barrel domain"/>
    <property type="match status" value="1"/>
</dbReference>
<evidence type="ECO:0000313" key="10">
    <source>
        <dbReference type="EMBL" id="MBB4078170.1"/>
    </source>
</evidence>
<proteinExistence type="inferred from homology"/>
<dbReference type="NCBIfam" id="TIGR04056">
    <property type="entry name" value="OMP_RagA_SusC"/>
    <property type="match status" value="1"/>
</dbReference>
<protein>
    <submittedName>
        <fullName evidence="10">TonB-linked SusC/RagA family outer membrane protein</fullName>
    </submittedName>
</protein>
<dbReference type="AlphaFoldDB" id="A0A840DZ42"/>
<feature type="chain" id="PRO_5032627937" evidence="8">
    <location>
        <begin position="22"/>
        <end position="1076"/>
    </location>
</feature>
<keyword evidence="2 7" id="KW-0813">Transport</keyword>
<dbReference type="InterPro" id="IPR036942">
    <property type="entry name" value="Beta-barrel_TonB_sf"/>
</dbReference>
<gene>
    <name evidence="10" type="ORF">GGR28_000771</name>
</gene>
<dbReference type="InterPro" id="IPR039426">
    <property type="entry name" value="TonB-dep_rcpt-like"/>
</dbReference>
<dbReference type="InterPro" id="IPR008969">
    <property type="entry name" value="CarboxyPept-like_regulatory"/>
</dbReference>
<keyword evidence="4 7" id="KW-0812">Transmembrane</keyword>
<keyword evidence="5 7" id="KW-0472">Membrane</keyword>
<dbReference type="InterPro" id="IPR012910">
    <property type="entry name" value="Plug_dom"/>
</dbReference>
<reference evidence="10 11" key="1">
    <citation type="submission" date="2020-08" db="EMBL/GenBank/DDBJ databases">
        <title>Genomic Encyclopedia of Type Strains, Phase IV (KMG-IV): sequencing the most valuable type-strain genomes for metagenomic binning, comparative biology and taxonomic classification.</title>
        <authorList>
            <person name="Goeker M."/>
        </authorList>
    </citation>
    <scope>NUCLEOTIDE SEQUENCE [LARGE SCALE GENOMIC DNA]</scope>
    <source>
        <strain evidence="10 11">DSM 105137</strain>
    </source>
</reference>
<evidence type="ECO:0000256" key="4">
    <source>
        <dbReference type="ARBA" id="ARBA00022692"/>
    </source>
</evidence>
<evidence type="ECO:0000256" key="2">
    <source>
        <dbReference type="ARBA" id="ARBA00022448"/>
    </source>
</evidence>
<feature type="domain" description="TonB-dependent receptor plug" evidence="9">
    <location>
        <begin position="118"/>
        <end position="244"/>
    </location>
</feature>
<evidence type="ECO:0000256" key="6">
    <source>
        <dbReference type="ARBA" id="ARBA00023237"/>
    </source>
</evidence>
<evidence type="ECO:0000256" key="3">
    <source>
        <dbReference type="ARBA" id="ARBA00022452"/>
    </source>
</evidence>
<dbReference type="Gene3D" id="2.170.130.10">
    <property type="entry name" value="TonB-dependent receptor, plug domain"/>
    <property type="match status" value="1"/>
</dbReference>
<organism evidence="10 11">
    <name type="scientific">Neolewinella aquimaris</name>
    <dbReference type="NCBI Taxonomy" id="1835722"/>
    <lineage>
        <taxon>Bacteria</taxon>
        <taxon>Pseudomonadati</taxon>
        <taxon>Bacteroidota</taxon>
        <taxon>Saprospiria</taxon>
        <taxon>Saprospirales</taxon>
        <taxon>Lewinellaceae</taxon>
        <taxon>Neolewinella</taxon>
    </lineage>
</organism>
<dbReference type="GO" id="GO:0009279">
    <property type="term" value="C:cell outer membrane"/>
    <property type="evidence" value="ECO:0007669"/>
    <property type="project" value="UniProtKB-SubCell"/>
</dbReference>
<dbReference type="InterPro" id="IPR023996">
    <property type="entry name" value="TonB-dep_OMP_SusC/RagA"/>
</dbReference>
<evidence type="ECO:0000256" key="7">
    <source>
        <dbReference type="PROSITE-ProRule" id="PRU01360"/>
    </source>
</evidence>
<evidence type="ECO:0000256" key="1">
    <source>
        <dbReference type="ARBA" id="ARBA00004571"/>
    </source>
</evidence>
<dbReference type="NCBIfam" id="TIGR04057">
    <property type="entry name" value="SusC_RagA_signa"/>
    <property type="match status" value="1"/>
</dbReference>
<dbReference type="Pfam" id="PF13715">
    <property type="entry name" value="CarbopepD_reg_2"/>
    <property type="match status" value="1"/>
</dbReference>
<dbReference type="InterPro" id="IPR037066">
    <property type="entry name" value="Plug_dom_sf"/>
</dbReference>
<evidence type="ECO:0000256" key="8">
    <source>
        <dbReference type="SAM" id="SignalP"/>
    </source>
</evidence>
<dbReference type="SUPFAM" id="SSF49464">
    <property type="entry name" value="Carboxypeptidase regulatory domain-like"/>
    <property type="match status" value="1"/>
</dbReference>
<dbReference type="PROSITE" id="PS52016">
    <property type="entry name" value="TONB_DEPENDENT_REC_3"/>
    <property type="match status" value="1"/>
</dbReference>
<evidence type="ECO:0000259" key="9">
    <source>
        <dbReference type="Pfam" id="PF07715"/>
    </source>
</evidence>
<dbReference type="SUPFAM" id="SSF56935">
    <property type="entry name" value="Porins"/>
    <property type="match status" value="1"/>
</dbReference>
<evidence type="ECO:0000313" key="11">
    <source>
        <dbReference type="Proteomes" id="UP000576209"/>
    </source>
</evidence>
<dbReference type="Proteomes" id="UP000576209">
    <property type="component" value="Unassembled WGS sequence"/>
</dbReference>
<keyword evidence="3 7" id="KW-1134">Transmembrane beta strand</keyword>
<comment type="similarity">
    <text evidence="7">Belongs to the TonB-dependent receptor family.</text>
</comment>
<dbReference type="Pfam" id="PF07715">
    <property type="entry name" value="Plug"/>
    <property type="match status" value="1"/>
</dbReference>
<keyword evidence="8" id="KW-0732">Signal</keyword>
<name>A0A840DZ42_9BACT</name>
<keyword evidence="6 7" id="KW-0998">Cell outer membrane</keyword>
<sequence>MSRSRAWATLCGLLFTLYLSGQIPVTGTVTSGGEALIGATVYEGDNPKNGTVTDATGMFTLVVDELPGDLIVSYLGYETQTYRLGGDAGATTVLIELTEGLNLSEVVVTALGLRRKNSELGYSVQQLETEALTDVQAVNFLDNLSGQIAGLRVTAGATGVGSTSQIVIRGETSFTNNNPLFVIDGVPINNNTIINRTDEAAAGFQEVDFGNGAMEVNPADVASVSVLKGASAAALYGARAANGVIVITTKRGGRQPGLGISFNSSLTAETPFQLPRYQNLYGQGQGGAFAFVDGLGGGISDNITYSYGPRLDAGINIPQFDSPVTLPDGRVVRGGDVAVHGGQAIPATPFISRPDNVKNVYGTGTTAINSISISGGGDYGDFRLSATDLRSNSYIPGVNLERKTLSGRFGFRPADRLRIDAGINYINSGSDNRPAGGYGSENVNYGLTAWLGRQTDTEVLKDYWQPGLEGIRQFSYNYTFFDNPYFTLRENRNSFGRDRLFGFMSASYEILENLKVSVRSGMDYSNEQRQFRRNFSSNRFPQGGYAENDVFFREVNTDILLDYATGFGDFTLDLLGGANRLQQEARNTQSNALTLAQPGVFRLSNAASPVVISDQTAEKRINSVYGLARLGFREYLFLDITGRNDWSSALATPTSADRTAFFYPSASLSFLASRAFSLPGVIDYLQLRANVAQVGNDTDPYRTSSTFVAQRPFDGQPTFSEQAVLAQPNLMPEQATSSEIGADIRLFDYRLGLDFTYFTQRTKNQILSLPIAQSSGYRQQIVNGGTVSSRGIEAILTTVPIATGKFRWTSRFNFSTSRAVVDELPAGTDRFTLSYSRVYNSVNQTVYFIVEPGGEIGDIWGTGYRKTEGGQFILDSDGALVADNTLRKIGNANPDFILGAQNNVRFGNVELGLLLDWRQGGELVSRSLSLAGVAGQLEETADRPASGIIIPGVQNTGTDQEPIYVPNDTPIDAERYYRSYYDRNHEENNVYAASYLKLREASITYRLDRGQLADTFLRGLESATVSLIGRNLYAWSQIPHFDPEQFAIQGQSIVFGVEDMTYPSARSFGLSLGLTF</sequence>
<comment type="subcellular location">
    <subcellularLocation>
        <location evidence="1 7">Cell outer membrane</location>
        <topology evidence="1 7">Multi-pass membrane protein</topology>
    </subcellularLocation>
</comment>
<dbReference type="EMBL" id="JACIFF010000001">
    <property type="protein sequence ID" value="MBB4078170.1"/>
    <property type="molecule type" value="Genomic_DNA"/>
</dbReference>
<dbReference type="RefSeq" id="WP_183494390.1">
    <property type="nucleotide sequence ID" value="NZ_JACIFF010000001.1"/>
</dbReference>